<gene>
    <name evidence="3" type="ORF">KUF71_018550</name>
</gene>
<comment type="caution">
    <text evidence="3">The sequence shown here is derived from an EMBL/GenBank/DDBJ whole genome shotgun (WGS) entry which is preliminary data.</text>
</comment>
<dbReference type="Proteomes" id="UP001219518">
    <property type="component" value="Unassembled WGS sequence"/>
</dbReference>
<dbReference type="PANTHER" id="PTHR10773:SF19">
    <property type="match status" value="1"/>
</dbReference>
<dbReference type="EMBL" id="JAHWGI010000026">
    <property type="protein sequence ID" value="KAK3907914.1"/>
    <property type="molecule type" value="Genomic_DNA"/>
</dbReference>
<dbReference type="PANTHER" id="PTHR10773">
    <property type="entry name" value="DNA-DIRECTED RNA POLYMERASES I, II, AND III SUBUNIT RPABC2"/>
    <property type="match status" value="1"/>
</dbReference>
<name>A0AAE1GRJ0_9NEOP</name>
<feature type="domain" description="DUF7869" evidence="2">
    <location>
        <begin position="489"/>
        <end position="551"/>
    </location>
</feature>
<dbReference type="AlphaFoldDB" id="A0AAE1GRJ0"/>
<protein>
    <submittedName>
        <fullName evidence="3">Ketoreductase azaE</fullName>
    </submittedName>
</protein>
<evidence type="ECO:0000259" key="2">
    <source>
        <dbReference type="Pfam" id="PF25273"/>
    </source>
</evidence>
<feature type="region of interest" description="Disordered" evidence="1">
    <location>
        <begin position="25"/>
        <end position="73"/>
    </location>
</feature>
<reference evidence="3" key="1">
    <citation type="submission" date="2021-07" db="EMBL/GenBank/DDBJ databases">
        <authorList>
            <person name="Catto M.A."/>
            <person name="Jacobson A."/>
            <person name="Kennedy G."/>
            <person name="Labadie P."/>
            <person name="Hunt B.G."/>
            <person name="Srinivasan R."/>
        </authorList>
    </citation>
    <scope>NUCLEOTIDE SEQUENCE</scope>
    <source>
        <strain evidence="3">PL_HMW_Pooled</strain>
        <tissue evidence="3">Head</tissue>
    </source>
</reference>
<evidence type="ECO:0000256" key="1">
    <source>
        <dbReference type="SAM" id="MobiDB-lite"/>
    </source>
</evidence>
<feature type="compositionally biased region" description="Low complexity" evidence="1">
    <location>
        <begin position="33"/>
        <end position="52"/>
    </location>
</feature>
<evidence type="ECO:0000313" key="4">
    <source>
        <dbReference type="Proteomes" id="UP001219518"/>
    </source>
</evidence>
<accession>A0AAE1GRJ0</accession>
<dbReference type="InterPro" id="IPR057191">
    <property type="entry name" value="DUF7869"/>
</dbReference>
<feature type="non-terminal residue" evidence="3">
    <location>
        <position position="716"/>
    </location>
</feature>
<evidence type="ECO:0000313" key="3">
    <source>
        <dbReference type="EMBL" id="KAK3907914.1"/>
    </source>
</evidence>
<keyword evidence="4" id="KW-1185">Reference proteome</keyword>
<proteinExistence type="predicted"/>
<dbReference type="Pfam" id="PF25273">
    <property type="entry name" value="DUF7869"/>
    <property type="match status" value="1"/>
</dbReference>
<feature type="region of interest" description="Disordered" evidence="1">
    <location>
        <begin position="694"/>
        <end position="716"/>
    </location>
</feature>
<sequence>TRENLIVSHTNSTSVEWQPTFNKGQEINLPRNTRSQRLPSTSSQLSLSQAPAGGDNSVTNQHPEVEEEVSTGAARPRDVILVQHEASSSQVEAGGENLDVDCQSEAEEEVFSGKRKKVIVRQSTSSSRKQRQLARNKGQEYVTASGKTIEKKVAEPLPKCRRGCAEKVPPDVCAELCDSIWTNLGDANARRAYLSGQIQPSLKQSQRVNQPDSSKKRRNRVFTVRYFACVKGLNTEVCKECFMKIYQVSKKVIEVIIGRKIGNTGGVQVNDRRGESSQTLAEERLQAVIAHINSFPRYKSHYARNKTNNEFLPSNLTVKIMYDEYVKKCDKAEDTVSRWTYEREFHKLGLKIKPLKIDTCHTCDTLQMAVKNSKSEIELNLKKSLQEEHHLKAQEAIDIKKKDKLRAKSEETVETVAFDLQQCLPTPNLPSSIVFYLRQLWVYNLTIHIMSSDQSLHNMWHEGEGGRGANQVGSALYRFIINLPDEVEHLILWSDTCGGQNKNAIINTALMTALNQKKTLKTIDQKFLVPGHTHLECDSDHAVIEERKKRSGEIHIPRDWYNLVRGASKKFSVHLLGRDQFDFKDLLTGRDSPLVKRKVSTSKDKFVWKNVVWLQHRRNLPLGIVAFKTSFSDEDDFSYLDMRRRKNSSVELSPKAAYAGPNKISIKKKKDLLSMLHLVDPDCHAFYHALQTDSGEADDIDPDILPSSDIEDSGEE</sequence>
<reference evidence="3" key="2">
    <citation type="journal article" date="2023" name="BMC Genomics">
        <title>Pest status, molecular evolution, and epigenetic factors derived from the genome assembly of Frankliniella fusca, a thysanopteran phytovirus vector.</title>
        <authorList>
            <person name="Catto M.A."/>
            <person name="Labadie P.E."/>
            <person name="Jacobson A.L."/>
            <person name="Kennedy G.G."/>
            <person name="Srinivasan R."/>
            <person name="Hunt B.G."/>
        </authorList>
    </citation>
    <scope>NUCLEOTIDE SEQUENCE</scope>
    <source>
        <strain evidence="3">PL_HMW_Pooled</strain>
    </source>
</reference>
<organism evidence="3 4">
    <name type="scientific">Frankliniella fusca</name>
    <dbReference type="NCBI Taxonomy" id="407009"/>
    <lineage>
        <taxon>Eukaryota</taxon>
        <taxon>Metazoa</taxon>
        <taxon>Ecdysozoa</taxon>
        <taxon>Arthropoda</taxon>
        <taxon>Hexapoda</taxon>
        <taxon>Insecta</taxon>
        <taxon>Pterygota</taxon>
        <taxon>Neoptera</taxon>
        <taxon>Paraneoptera</taxon>
        <taxon>Thysanoptera</taxon>
        <taxon>Terebrantia</taxon>
        <taxon>Thripoidea</taxon>
        <taxon>Thripidae</taxon>
        <taxon>Frankliniella</taxon>
    </lineage>
</organism>